<dbReference type="AlphaFoldDB" id="A0A6B0QU38"/>
<comment type="caution">
    <text evidence="2">The sequence shown here is derived from an EMBL/GenBank/DDBJ whole genome shotgun (WGS) entry which is preliminary data.</text>
</comment>
<proteinExistence type="predicted"/>
<reference evidence="2" key="1">
    <citation type="submission" date="2019-10" db="EMBL/GenBank/DDBJ databases">
        <title>The sequence and de novo assembly of the wild yak genome.</title>
        <authorList>
            <person name="Liu Y."/>
        </authorList>
    </citation>
    <scope>NUCLEOTIDE SEQUENCE [LARGE SCALE GENOMIC DNA]</scope>
    <source>
        <strain evidence="2">WY2019</strain>
    </source>
</reference>
<feature type="region of interest" description="Disordered" evidence="1">
    <location>
        <begin position="16"/>
        <end position="43"/>
    </location>
</feature>
<name>A0A6B0QU38_9CETA</name>
<evidence type="ECO:0000256" key="1">
    <source>
        <dbReference type="SAM" id="MobiDB-lite"/>
    </source>
</evidence>
<accession>A0A6B0QU38</accession>
<protein>
    <submittedName>
        <fullName evidence="2">Uncharacterized protein</fullName>
    </submittedName>
</protein>
<dbReference type="Proteomes" id="UP000322234">
    <property type="component" value="Unassembled WGS sequence"/>
</dbReference>
<evidence type="ECO:0000313" key="2">
    <source>
        <dbReference type="EMBL" id="MXQ79896.1"/>
    </source>
</evidence>
<sequence length="88" mass="9574">MRTRIWGKLRMKEGIAEGQELGDSSSHIKHPETGNPLKKSSPPAAAAFSLVSPQLHTKASIQMPTFRSPQSDSLPVPEAFVGPNCFFI</sequence>
<keyword evidence="3" id="KW-1185">Reference proteome</keyword>
<gene>
    <name evidence="2" type="ORF">E5288_WYG013526</name>
</gene>
<dbReference type="EMBL" id="VBQZ03000003">
    <property type="protein sequence ID" value="MXQ79896.1"/>
    <property type="molecule type" value="Genomic_DNA"/>
</dbReference>
<evidence type="ECO:0000313" key="3">
    <source>
        <dbReference type="Proteomes" id="UP000322234"/>
    </source>
</evidence>
<organism evidence="2 3">
    <name type="scientific">Bos mutus</name>
    <name type="common">wild yak</name>
    <dbReference type="NCBI Taxonomy" id="72004"/>
    <lineage>
        <taxon>Eukaryota</taxon>
        <taxon>Metazoa</taxon>
        <taxon>Chordata</taxon>
        <taxon>Craniata</taxon>
        <taxon>Vertebrata</taxon>
        <taxon>Euteleostomi</taxon>
        <taxon>Mammalia</taxon>
        <taxon>Eutheria</taxon>
        <taxon>Laurasiatheria</taxon>
        <taxon>Artiodactyla</taxon>
        <taxon>Ruminantia</taxon>
        <taxon>Pecora</taxon>
        <taxon>Bovidae</taxon>
        <taxon>Bovinae</taxon>
        <taxon>Bos</taxon>
    </lineage>
</organism>